<reference evidence="2" key="1">
    <citation type="journal article" date="2023" name="Mol. Phylogenet. Evol.">
        <title>Genome-scale phylogeny and comparative genomics of the fungal order Sordariales.</title>
        <authorList>
            <person name="Hensen N."/>
            <person name="Bonometti L."/>
            <person name="Westerberg I."/>
            <person name="Brannstrom I.O."/>
            <person name="Guillou S."/>
            <person name="Cros-Aarteil S."/>
            <person name="Calhoun S."/>
            <person name="Haridas S."/>
            <person name="Kuo A."/>
            <person name="Mondo S."/>
            <person name="Pangilinan J."/>
            <person name="Riley R."/>
            <person name="LaButti K."/>
            <person name="Andreopoulos B."/>
            <person name="Lipzen A."/>
            <person name="Chen C."/>
            <person name="Yan M."/>
            <person name="Daum C."/>
            <person name="Ng V."/>
            <person name="Clum A."/>
            <person name="Steindorff A."/>
            <person name="Ohm R.A."/>
            <person name="Martin F."/>
            <person name="Silar P."/>
            <person name="Natvig D.O."/>
            <person name="Lalanne C."/>
            <person name="Gautier V."/>
            <person name="Ament-Velasquez S.L."/>
            <person name="Kruys A."/>
            <person name="Hutchinson M.I."/>
            <person name="Powell A.J."/>
            <person name="Barry K."/>
            <person name="Miller A.N."/>
            <person name="Grigoriev I.V."/>
            <person name="Debuchy R."/>
            <person name="Gladieux P."/>
            <person name="Hiltunen Thoren M."/>
            <person name="Johannesson H."/>
        </authorList>
    </citation>
    <scope>NUCLEOTIDE SEQUENCE</scope>
    <source>
        <strain evidence="2">CBS 731.68</strain>
    </source>
</reference>
<accession>A0AAN6UA69</accession>
<organism evidence="2 3">
    <name type="scientific">Parathielavia appendiculata</name>
    <dbReference type="NCBI Taxonomy" id="2587402"/>
    <lineage>
        <taxon>Eukaryota</taxon>
        <taxon>Fungi</taxon>
        <taxon>Dikarya</taxon>
        <taxon>Ascomycota</taxon>
        <taxon>Pezizomycotina</taxon>
        <taxon>Sordariomycetes</taxon>
        <taxon>Sordariomycetidae</taxon>
        <taxon>Sordariales</taxon>
        <taxon>Chaetomiaceae</taxon>
        <taxon>Parathielavia</taxon>
    </lineage>
</organism>
<keyword evidence="3" id="KW-1185">Reference proteome</keyword>
<comment type="caution">
    <text evidence="2">The sequence shown here is derived from an EMBL/GenBank/DDBJ whole genome shotgun (WGS) entry which is preliminary data.</text>
</comment>
<feature type="region of interest" description="Disordered" evidence="1">
    <location>
        <begin position="187"/>
        <end position="229"/>
    </location>
</feature>
<sequence>MRPSVSTGSASRLASFWRSLLQTSLTDWHGCLSSSISHRHGQGQRVDPSEDRPFVRVNERLSFGFGDVDFIPHESAVRSPHAHCGRKPSWGYTSPSCNPLPSCDGADLTRAKLRGQCRDTDCWPERGAKFQMVSWPKPVGWTEVHPDKTMRFFARHVEIELTRYPAMPAVLAFENTRANQRGRLIRSRERKQRDVHSGFPFRRSISIAGPSPGLHQGESRGAAGDANWS</sequence>
<evidence type="ECO:0000256" key="1">
    <source>
        <dbReference type="SAM" id="MobiDB-lite"/>
    </source>
</evidence>
<dbReference type="Proteomes" id="UP001302602">
    <property type="component" value="Unassembled WGS sequence"/>
</dbReference>
<dbReference type="GeneID" id="87828619"/>
<name>A0AAN6UA69_9PEZI</name>
<proteinExistence type="predicted"/>
<dbReference type="EMBL" id="MU853223">
    <property type="protein sequence ID" value="KAK4129267.1"/>
    <property type="molecule type" value="Genomic_DNA"/>
</dbReference>
<evidence type="ECO:0000313" key="2">
    <source>
        <dbReference type="EMBL" id="KAK4129267.1"/>
    </source>
</evidence>
<protein>
    <submittedName>
        <fullName evidence="2">Uncharacterized protein</fullName>
    </submittedName>
</protein>
<evidence type="ECO:0000313" key="3">
    <source>
        <dbReference type="Proteomes" id="UP001302602"/>
    </source>
</evidence>
<gene>
    <name evidence="2" type="ORF">N657DRAFT_639850</name>
</gene>
<dbReference type="AlphaFoldDB" id="A0AAN6UA69"/>
<reference evidence="2" key="2">
    <citation type="submission" date="2023-05" db="EMBL/GenBank/DDBJ databases">
        <authorList>
            <consortium name="Lawrence Berkeley National Laboratory"/>
            <person name="Steindorff A."/>
            <person name="Hensen N."/>
            <person name="Bonometti L."/>
            <person name="Westerberg I."/>
            <person name="Brannstrom I.O."/>
            <person name="Guillou S."/>
            <person name="Cros-Aarteil S."/>
            <person name="Calhoun S."/>
            <person name="Haridas S."/>
            <person name="Kuo A."/>
            <person name="Mondo S."/>
            <person name="Pangilinan J."/>
            <person name="Riley R."/>
            <person name="Labutti K."/>
            <person name="Andreopoulos B."/>
            <person name="Lipzen A."/>
            <person name="Chen C."/>
            <person name="Yanf M."/>
            <person name="Daum C."/>
            <person name="Ng V."/>
            <person name="Clum A."/>
            <person name="Ohm R."/>
            <person name="Martin F."/>
            <person name="Silar P."/>
            <person name="Natvig D."/>
            <person name="Lalanne C."/>
            <person name="Gautier V."/>
            <person name="Ament-Velasquez S.L."/>
            <person name="Kruys A."/>
            <person name="Hutchinson M.I."/>
            <person name="Powell A.J."/>
            <person name="Barry K."/>
            <person name="Miller A.N."/>
            <person name="Grigoriev I.V."/>
            <person name="Debuchy R."/>
            <person name="Gladieux P."/>
            <person name="Thoren M.H."/>
            <person name="Johannesson H."/>
        </authorList>
    </citation>
    <scope>NUCLEOTIDE SEQUENCE</scope>
    <source>
        <strain evidence="2">CBS 731.68</strain>
    </source>
</reference>
<dbReference type="RefSeq" id="XP_062653038.1">
    <property type="nucleotide sequence ID" value="XM_062791850.1"/>
</dbReference>